<dbReference type="PROSITE" id="PS51755">
    <property type="entry name" value="OMPR_PHOB"/>
    <property type="match status" value="1"/>
</dbReference>
<evidence type="ECO:0000259" key="9">
    <source>
        <dbReference type="PROSITE" id="PS51755"/>
    </source>
</evidence>
<dbReference type="STRING" id="993689.GCA_002077135_01081"/>
<keyword evidence="4 7" id="KW-0238">DNA-binding</keyword>
<dbReference type="GO" id="GO:0000156">
    <property type="term" value="F:phosphorelay response regulator activity"/>
    <property type="evidence" value="ECO:0007669"/>
    <property type="project" value="TreeGrafter"/>
</dbReference>
<evidence type="ECO:0000256" key="6">
    <source>
        <dbReference type="PROSITE-ProRule" id="PRU00169"/>
    </source>
</evidence>
<keyword evidence="3" id="KW-0805">Transcription regulation</keyword>
<evidence type="ECO:0000313" key="10">
    <source>
        <dbReference type="EMBL" id="THD11517.1"/>
    </source>
</evidence>
<dbReference type="Pfam" id="PF00072">
    <property type="entry name" value="Response_reg"/>
    <property type="match status" value="1"/>
</dbReference>
<dbReference type="OrthoDB" id="9802426at2"/>
<gene>
    <name evidence="10" type="ORF">B1806_03025</name>
</gene>
<dbReference type="SMART" id="SM00448">
    <property type="entry name" value="REC"/>
    <property type="match status" value="1"/>
</dbReference>
<dbReference type="InterPro" id="IPR039420">
    <property type="entry name" value="WalR-like"/>
</dbReference>
<dbReference type="Gene3D" id="3.40.50.2300">
    <property type="match status" value="1"/>
</dbReference>
<keyword evidence="5" id="KW-0804">Transcription</keyword>
<evidence type="ECO:0000256" key="1">
    <source>
        <dbReference type="ARBA" id="ARBA00022553"/>
    </source>
</evidence>
<feature type="domain" description="Response regulatory" evidence="8">
    <location>
        <begin position="2"/>
        <end position="116"/>
    </location>
</feature>
<dbReference type="GO" id="GO:0005829">
    <property type="term" value="C:cytosol"/>
    <property type="evidence" value="ECO:0007669"/>
    <property type="project" value="TreeGrafter"/>
</dbReference>
<evidence type="ECO:0000256" key="3">
    <source>
        <dbReference type="ARBA" id="ARBA00023015"/>
    </source>
</evidence>
<dbReference type="InterPro" id="IPR011006">
    <property type="entry name" value="CheY-like_superfamily"/>
</dbReference>
<dbReference type="GO" id="GO:0032993">
    <property type="term" value="C:protein-DNA complex"/>
    <property type="evidence" value="ECO:0007669"/>
    <property type="project" value="TreeGrafter"/>
</dbReference>
<dbReference type="Pfam" id="PF00486">
    <property type="entry name" value="Trans_reg_C"/>
    <property type="match status" value="1"/>
</dbReference>
<feature type="domain" description="OmpR/PhoB-type" evidence="9">
    <location>
        <begin position="125"/>
        <end position="224"/>
    </location>
</feature>
<reference evidence="10 11" key="1">
    <citation type="submission" date="2017-02" db="EMBL/GenBank/DDBJ databases">
        <title>Whole genome sequencing of Metallibacterium scheffleri DSM 24874 (T).</title>
        <authorList>
            <person name="Kumar S."/>
            <person name="Patil P."/>
            <person name="Patil P.B."/>
        </authorList>
    </citation>
    <scope>NUCLEOTIDE SEQUENCE [LARGE SCALE GENOMIC DNA]</scope>
    <source>
        <strain evidence="10 11">DSM 24874</strain>
    </source>
</reference>
<protein>
    <submittedName>
        <fullName evidence="10">DNA-binding response regulator</fullName>
    </submittedName>
</protein>
<dbReference type="SMART" id="SM00862">
    <property type="entry name" value="Trans_reg_C"/>
    <property type="match status" value="1"/>
</dbReference>
<dbReference type="FunFam" id="3.40.50.2300:FF:000001">
    <property type="entry name" value="DNA-binding response regulator PhoB"/>
    <property type="match status" value="1"/>
</dbReference>
<dbReference type="GO" id="GO:0006355">
    <property type="term" value="P:regulation of DNA-templated transcription"/>
    <property type="evidence" value="ECO:0007669"/>
    <property type="project" value="InterPro"/>
</dbReference>
<keyword evidence="2" id="KW-0902">Two-component regulatory system</keyword>
<evidence type="ECO:0000256" key="5">
    <source>
        <dbReference type="ARBA" id="ARBA00023163"/>
    </source>
</evidence>
<sequence>MRILVVEDDGETRDWIARGLEEEGYHVETADDGHEGLFMATQGAFDALVVDRMLPKLDGLGLVKALRAADLRSPIIMLTALIETPQRVEGLNAGADDYLGKPFAFTELVARLQALGRRPPLAAVQTTFEAGPLRLDVASRTVTRNGETMDLTPTEFRLLESLMRHAGKVVTRTMLLEQVWHFHFDPRTSVVETHMSRLRAKIDRGWNGSELIETVRGYGYRVRVDGVSE</sequence>
<dbReference type="RefSeq" id="WP_081126409.1">
    <property type="nucleotide sequence ID" value="NZ_DAHXOC010000040.1"/>
</dbReference>
<dbReference type="InterPro" id="IPR001867">
    <property type="entry name" value="OmpR/PhoB-type_DNA-bd"/>
</dbReference>
<feature type="DNA-binding region" description="OmpR/PhoB-type" evidence="7">
    <location>
        <begin position="125"/>
        <end position="224"/>
    </location>
</feature>
<evidence type="ECO:0000256" key="2">
    <source>
        <dbReference type="ARBA" id="ARBA00023012"/>
    </source>
</evidence>
<keyword evidence="1 6" id="KW-0597">Phosphoprotein</keyword>
<dbReference type="AlphaFoldDB" id="A0A4S3KR13"/>
<dbReference type="PANTHER" id="PTHR48111:SF41">
    <property type="entry name" value="TRANSCRIPTIONAL REGULATORY PROTEIN CUSR-RELATED"/>
    <property type="match status" value="1"/>
</dbReference>
<dbReference type="InterPro" id="IPR001789">
    <property type="entry name" value="Sig_transdc_resp-reg_receiver"/>
</dbReference>
<feature type="modified residue" description="4-aspartylphosphate" evidence="6">
    <location>
        <position position="51"/>
    </location>
</feature>
<evidence type="ECO:0000256" key="4">
    <source>
        <dbReference type="ARBA" id="ARBA00023125"/>
    </source>
</evidence>
<dbReference type="Gene3D" id="1.10.10.10">
    <property type="entry name" value="Winged helix-like DNA-binding domain superfamily/Winged helix DNA-binding domain"/>
    <property type="match status" value="1"/>
</dbReference>
<dbReference type="CDD" id="cd19935">
    <property type="entry name" value="REC_OmpR_CusR-like"/>
    <property type="match status" value="1"/>
</dbReference>
<dbReference type="SUPFAM" id="SSF52172">
    <property type="entry name" value="CheY-like"/>
    <property type="match status" value="1"/>
</dbReference>
<proteinExistence type="predicted"/>
<evidence type="ECO:0000256" key="7">
    <source>
        <dbReference type="PROSITE-ProRule" id="PRU01091"/>
    </source>
</evidence>
<dbReference type="CDD" id="cd00383">
    <property type="entry name" value="trans_reg_C"/>
    <property type="match status" value="1"/>
</dbReference>
<dbReference type="PROSITE" id="PS50110">
    <property type="entry name" value="RESPONSE_REGULATORY"/>
    <property type="match status" value="1"/>
</dbReference>
<dbReference type="InterPro" id="IPR036388">
    <property type="entry name" value="WH-like_DNA-bd_sf"/>
</dbReference>
<dbReference type="GO" id="GO:0000976">
    <property type="term" value="F:transcription cis-regulatory region binding"/>
    <property type="evidence" value="ECO:0007669"/>
    <property type="project" value="TreeGrafter"/>
</dbReference>
<organism evidence="10 11">
    <name type="scientific">Metallibacterium scheffleri</name>
    <dbReference type="NCBI Taxonomy" id="993689"/>
    <lineage>
        <taxon>Bacteria</taxon>
        <taxon>Pseudomonadati</taxon>
        <taxon>Pseudomonadota</taxon>
        <taxon>Gammaproteobacteria</taxon>
        <taxon>Lysobacterales</taxon>
        <taxon>Rhodanobacteraceae</taxon>
        <taxon>Metallibacterium</taxon>
    </lineage>
</organism>
<evidence type="ECO:0000313" key="11">
    <source>
        <dbReference type="Proteomes" id="UP000307749"/>
    </source>
</evidence>
<name>A0A4S3KR13_9GAMM</name>
<dbReference type="EMBL" id="MWQO01000011">
    <property type="protein sequence ID" value="THD11517.1"/>
    <property type="molecule type" value="Genomic_DNA"/>
</dbReference>
<dbReference type="FunFam" id="1.10.10.10:FF:000005">
    <property type="entry name" value="Two-component system response regulator"/>
    <property type="match status" value="1"/>
</dbReference>
<dbReference type="Proteomes" id="UP000307749">
    <property type="component" value="Unassembled WGS sequence"/>
</dbReference>
<evidence type="ECO:0000259" key="8">
    <source>
        <dbReference type="PROSITE" id="PS50110"/>
    </source>
</evidence>
<keyword evidence="11" id="KW-1185">Reference proteome</keyword>
<dbReference type="PANTHER" id="PTHR48111">
    <property type="entry name" value="REGULATOR OF RPOS"/>
    <property type="match status" value="1"/>
</dbReference>
<comment type="caution">
    <text evidence="10">The sequence shown here is derived from an EMBL/GenBank/DDBJ whole genome shotgun (WGS) entry which is preliminary data.</text>
</comment>
<dbReference type="Gene3D" id="6.10.250.690">
    <property type="match status" value="1"/>
</dbReference>
<accession>A0A4S3KR13</accession>